<gene>
    <name evidence="2" type="ORF">CVV68_20650</name>
</gene>
<accession>A0A2V5L553</accession>
<feature type="region of interest" description="Disordered" evidence="1">
    <location>
        <begin position="79"/>
        <end position="100"/>
    </location>
</feature>
<name>A0A2V5L553_9MICC</name>
<dbReference type="AlphaFoldDB" id="A0A2V5L553"/>
<evidence type="ECO:0000313" key="2">
    <source>
        <dbReference type="EMBL" id="PYI64833.1"/>
    </source>
</evidence>
<sequence length="100" mass="11155">MSIHFHVYSFPEAKTSVTRLGHDAVWAILTNLYGQPTRLSNNEEVPPSSWKVNGRTIDTHFFDRRDSSLMLSISDGELSAAADAEVARDSHDSDPIKPSR</sequence>
<reference evidence="2 3" key="1">
    <citation type="submission" date="2018-05" db="EMBL/GenBank/DDBJ databases">
        <title>Genetic diversity of glacier-inhabiting Cryobacterium bacteria in China and description of Cryobacterium mengkeensis sp. nov. and Arthrobacter glacialis sp. nov.</title>
        <authorList>
            <person name="Liu Q."/>
            <person name="Xin Y.-H."/>
        </authorList>
    </citation>
    <scope>NUCLEOTIDE SEQUENCE [LARGE SCALE GENOMIC DNA]</scope>
    <source>
        <strain evidence="2 3">LI2</strain>
    </source>
</reference>
<protein>
    <submittedName>
        <fullName evidence="2">Uncharacterized protein</fullName>
    </submittedName>
</protein>
<proteinExistence type="predicted"/>
<keyword evidence="3" id="KW-1185">Reference proteome</keyword>
<dbReference type="EMBL" id="QJVD01000037">
    <property type="protein sequence ID" value="PYI64833.1"/>
    <property type="molecule type" value="Genomic_DNA"/>
</dbReference>
<evidence type="ECO:0000313" key="3">
    <source>
        <dbReference type="Proteomes" id="UP000247832"/>
    </source>
</evidence>
<organism evidence="2 3">
    <name type="scientific">Arthrobacter livingstonensis</name>
    <dbReference type="NCBI Taxonomy" id="670078"/>
    <lineage>
        <taxon>Bacteria</taxon>
        <taxon>Bacillati</taxon>
        <taxon>Actinomycetota</taxon>
        <taxon>Actinomycetes</taxon>
        <taxon>Micrococcales</taxon>
        <taxon>Micrococcaceae</taxon>
        <taxon>Arthrobacter</taxon>
    </lineage>
</organism>
<comment type="caution">
    <text evidence="2">The sequence shown here is derived from an EMBL/GenBank/DDBJ whole genome shotgun (WGS) entry which is preliminary data.</text>
</comment>
<dbReference type="Proteomes" id="UP000247832">
    <property type="component" value="Unassembled WGS sequence"/>
</dbReference>
<feature type="compositionally biased region" description="Basic and acidic residues" evidence="1">
    <location>
        <begin position="85"/>
        <end position="100"/>
    </location>
</feature>
<evidence type="ECO:0000256" key="1">
    <source>
        <dbReference type="SAM" id="MobiDB-lite"/>
    </source>
</evidence>